<gene>
    <name evidence="7" type="ORF">TAV2_LOCUS6668</name>
</gene>
<dbReference type="AlphaFoldDB" id="A0AAU9RNS5"/>
<feature type="coiled-coil region" evidence="5">
    <location>
        <begin position="48"/>
        <end position="124"/>
    </location>
</feature>
<reference evidence="7 8" key="1">
    <citation type="submission" date="2022-03" db="EMBL/GenBank/DDBJ databases">
        <authorList>
            <person name="Nunn A."/>
            <person name="Chopra R."/>
            <person name="Nunn A."/>
            <person name="Contreras Garrido A."/>
        </authorList>
    </citation>
    <scope>NUCLEOTIDE SEQUENCE [LARGE SCALE GENOMIC DNA]</scope>
</reference>
<dbReference type="EMBL" id="OU466858">
    <property type="protein sequence ID" value="CAH2044557.1"/>
    <property type="molecule type" value="Genomic_DNA"/>
</dbReference>
<dbReference type="Proteomes" id="UP000836841">
    <property type="component" value="Chromosome 2"/>
</dbReference>
<feature type="coiled-coil region" evidence="5">
    <location>
        <begin position="160"/>
        <end position="362"/>
    </location>
</feature>
<evidence type="ECO:0000313" key="8">
    <source>
        <dbReference type="Proteomes" id="UP000836841"/>
    </source>
</evidence>
<comment type="similarity">
    <text evidence="1">Belongs to the Frigida family.</text>
</comment>
<dbReference type="Pfam" id="PF07899">
    <property type="entry name" value="Frigida"/>
    <property type="match status" value="2"/>
</dbReference>
<name>A0AAU9RNS5_THLAR</name>
<organism evidence="7 8">
    <name type="scientific">Thlaspi arvense</name>
    <name type="common">Field penny-cress</name>
    <dbReference type="NCBI Taxonomy" id="13288"/>
    <lineage>
        <taxon>Eukaryota</taxon>
        <taxon>Viridiplantae</taxon>
        <taxon>Streptophyta</taxon>
        <taxon>Embryophyta</taxon>
        <taxon>Tracheophyta</taxon>
        <taxon>Spermatophyta</taxon>
        <taxon>Magnoliopsida</taxon>
        <taxon>eudicotyledons</taxon>
        <taxon>Gunneridae</taxon>
        <taxon>Pentapetalae</taxon>
        <taxon>rosids</taxon>
        <taxon>malvids</taxon>
        <taxon>Brassicales</taxon>
        <taxon>Brassicaceae</taxon>
        <taxon>Thlaspideae</taxon>
        <taxon>Thlaspi</taxon>
    </lineage>
</organism>
<keyword evidence="8" id="KW-1185">Reference proteome</keyword>
<dbReference type="GO" id="GO:0030154">
    <property type="term" value="P:cell differentiation"/>
    <property type="evidence" value="ECO:0007669"/>
    <property type="project" value="UniProtKB-KW"/>
</dbReference>
<feature type="compositionally biased region" description="Pro residues" evidence="6">
    <location>
        <begin position="1109"/>
        <end position="1118"/>
    </location>
</feature>
<dbReference type="Gene3D" id="1.10.287.1490">
    <property type="match status" value="1"/>
</dbReference>
<sequence length="1118" mass="127038">MEEIKVENELKLCGVKRENFRKAFEKINSQASDILVLCLQWSDIEATLKSAEEKIAKRLREVEAKEAELQNRSFALDERAKAVEAAETEAGELEMKSDGFRMEIEETSKDLDFLRNKVEVSQSEFITEEVRLTLLWKSVEECTAEQMSKTSQLNDMVESLRKTQAELDMKGEQLAQMETDLERHRVEVSAEKEHLEKTQTCVRELDEEIERKKNYLTSVQDKTAECEKLLGTRSSELVTKQKELKELSLDLDLTEETVLSLKNDMKETCEQVESKAKELKDIQMLIEDRSSHYESIKSLIEEHTEELASKEKRQNELKEAIRKLSLEIDSKQKTLERAKVFIEQLSEKQHSKEKKLDSTRRHLERCIKEWDSTKTELRSVKDTLRECVHNMDIKEKELKTLQSILTERNKQVEEAEKKMQHLNNSSEELIRQLKLKQEEVSLINKSVRECSGELEAKSKHCDEVQRSITDLTAELRSKESDLKKIQKSLKDAHSKEEQQVRLKESLMKREQGLVLKEKELDNKDQQLKSTEQKLAKSLKEIELRAKQLSSFCQQPDQQVDLVRDANVCDEKTLQLLLRGQMKKCHQLHLDVLRSLKASSDPAKLVLGTIQGLCSAHERTAETNLDLNSVRRSSICLLECLMDISPKPKAEVQGEAIKFATECKNTTLLKAENPVEVLGFLHFLAAFSLAYTFDADKVQNLFDVAFLRKYAPSLCEALGVSALVPVNNVLSLEDNPQQQPPEAPISNSSDSRSLSVQENVSSSIHLADDDALRDFEGSTSFSPNEVSTKLPMLKDPGRFVLTSVEDALAGVHRRGELVLAEPIVKTLVPLLEELARVVTSTDPDLQSDATKVAHQWSLMMGKSAQKSQLEAWAFLQFIVAYGLVKQTNQDETLQFASSVAHFKEAPKLFQSLGLSSAIPNFVNQLLNKALYIPAIRFMLSFNVKNNFSPLVFLKEEIMNLKRSAKEKRRFESQAEAAKLRDMIEIIKDFKLEIDLPVELIDKFMVPREIHTQNQCVVPSSVPIQSPPMLPRFHMQASHTVVPSSYLATHVSNQSHPTSLGASPNPQFLDVGTYQAGGLAAFQVQTSEHAGFKRPRMDPGGPRPTIRPCFNQPPPSYGRF</sequence>
<keyword evidence="5" id="KW-0175">Coiled coil</keyword>
<dbReference type="InterPro" id="IPR012474">
    <property type="entry name" value="Frigida"/>
</dbReference>
<accession>A0AAU9RNS5</accession>
<feature type="region of interest" description="Disordered" evidence="6">
    <location>
        <begin position="1086"/>
        <end position="1118"/>
    </location>
</feature>
<evidence type="ECO:0000256" key="4">
    <source>
        <dbReference type="ARBA" id="ARBA00023089"/>
    </source>
</evidence>
<protein>
    <recommendedName>
        <fullName evidence="9">FRIGIDA-like protein</fullName>
    </recommendedName>
</protein>
<evidence type="ECO:0000256" key="6">
    <source>
        <dbReference type="SAM" id="MobiDB-lite"/>
    </source>
</evidence>
<evidence type="ECO:0000313" key="7">
    <source>
        <dbReference type="EMBL" id="CAH2044557.1"/>
    </source>
</evidence>
<feature type="coiled-coil region" evidence="5">
    <location>
        <begin position="398"/>
        <end position="540"/>
    </location>
</feature>
<keyword evidence="4" id="KW-0287">Flowering</keyword>
<evidence type="ECO:0000256" key="5">
    <source>
        <dbReference type="SAM" id="Coils"/>
    </source>
</evidence>
<proteinExistence type="inferred from homology"/>
<evidence type="ECO:0000256" key="1">
    <source>
        <dbReference type="ARBA" id="ARBA00008956"/>
    </source>
</evidence>
<dbReference type="GO" id="GO:0009908">
    <property type="term" value="P:flower development"/>
    <property type="evidence" value="ECO:0007669"/>
    <property type="project" value="UniProtKB-KW"/>
</dbReference>
<keyword evidence="3" id="KW-0221">Differentiation</keyword>
<feature type="region of interest" description="Disordered" evidence="6">
    <location>
        <begin position="732"/>
        <end position="751"/>
    </location>
</feature>
<dbReference type="PANTHER" id="PTHR31791:SF78">
    <property type="entry name" value="FRIGIDA-LIKE PROTEIN"/>
    <property type="match status" value="1"/>
</dbReference>
<keyword evidence="2" id="KW-0217">Developmental protein</keyword>
<dbReference type="PANTHER" id="PTHR31791">
    <property type="entry name" value="FRIGIDA-LIKE PROTEIN 3-RELATED"/>
    <property type="match status" value="1"/>
</dbReference>
<evidence type="ECO:0008006" key="9">
    <source>
        <dbReference type="Google" id="ProtNLM"/>
    </source>
</evidence>
<evidence type="ECO:0000256" key="3">
    <source>
        <dbReference type="ARBA" id="ARBA00022782"/>
    </source>
</evidence>
<evidence type="ECO:0000256" key="2">
    <source>
        <dbReference type="ARBA" id="ARBA00022473"/>
    </source>
</evidence>